<keyword evidence="1" id="KW-0694">RNA-binding</keyword>
<name>A0A3D8R618_9HELO</name>
<dbReference type="Proteomes" id="UP000256645">
    <property type="component" value="Unassembled WGS sequence"/>
</dbReference>
<dbReference type="Pfam" id="PF00076">
    <property type="entry name" value="RRM_1"/>
    <property type="match status" value="1"/>
</dbReference>
<protein>
    <recommendedName>
        <fullName evidence="2">RRM domain-containing protein</fullName>
    </recommendedName>
</protein>
<dbReference type="PROSITE" id="PS50102">
    <property type="entry name" value="RRM"/>
    <property type="match status" value="1"/>
</dbReference>
<dbReference type="AlphaFoldDB" id="A0A3D8R618"/>
<dbReference type="Gene3D" id="3.90.470.20">
    <property type="entry name" value="4'-phosphopantetheinyl transferase domain"/>
    <property type="match status" value="1"/>
</dbReference>
<dbReference type="SMART" id="SM00360">
    <property type="entry name" value="RRM"/>
    <property type="match status" value="1"/>
</dbReference>
<dbReference type="SUPFAM" id="SSF56214">
    <property type="entry name" value="4'-phosphopantetheinyl transferase"/>
    <property type="match status" value="1"/>
</dbReference>
<dbReference type="InterPro" id="IPR000504">
    <property type="entry name" value="RRM_dom"/>
</dbReference>
<dbReference type="GO" id="GO:0008897">
    <property type="term" value="F:holo-[acyl-carrier-protein] synthase activity"/>
    <property type="evidence" value="ECO:0007669"/>
    <property type="project" value="InterPro"/>
</dbReference>
<evidence type="ECO:0000313" key="4">
    <source>
        <dbReference type="Proteomes" id="UP000256645"/>
    </source>
</evidence>
<dbReference type="SUPFAM" id="SSF54928">
    <property type="entry name" value="RNA-binding domain, RBD"/>
    <property type="match status" value="1"/>
</dbReference>
<dbReference type="OrthoDB" id="15433at2759"/>
<dbReference type="CDD" id="cd00590">
    <property type="entry name" value="RRM_SF"/>
    <property type="match status" value="1"/>
</dbReference>
<comment type="caution">
    <text evidence="3">The sequence shown here is derived from an EMBL/GenBank/DDBJ whole genome shotgun (WGS) entry which is preliminary data.</text>
</comment>
<evidence type="ECO:0000259" key="2">
    <source>
        <dbReference type="PROSITE" id="PS50102"/>
    </source>
</evidence>
<dbReference type="GO" id="GO:0000287">
    <property type="term" value="F:magnesium ion binding"/>
    <property type="evidence" value="ECO:0007669"/>
    <property type="project" value="InterPro"/>
</dbReference>
<dbReference type="Gene3D" id="3.30.70.330">
    <property type="match status" value="1"/>
</dbReference>
<evidence type="ECO:0000256" key="1">
    <source>
        <dbReference type="PROSITE-ProRule" id="PRU00176"/>
    </source>
</evidence>
<reference evidence="3 4" key="1">
    <citation type="journal article" date="2018" name="IMA Fungus">
        <title>IMA Genome-F 9: Draft genome sequence of Annulohypoxylon stygium, Aspergillus mulundensis, Berkeleyomyces basicola (syn. Thielaviopsis basicola), Ceratocystis smalleyi, two Cercospora beticola strains, Coleophoma cylindrospora, Fusarium fracticaudum, Phialophora cf. hyalina, and Morchella septimelata.</title>
        <authorList>
            <person name="Wingfield B.D."/>
            <person name="Bills G.F."/>
            <person name="Dong Y."/>
            <person name="Huang W."/>
            <person name="Nel W.J."/>
            <person name="Swalarsk-Parry B.S."/>
            <person name="Vaghefi N."/>
            <person name="Wilken P.M."/>
            <person name="An Z."/>
            <person name="de Beer Z.W."/>
            <person name="De Vos L."/>
            <person name="Chen L."/>
            <person name="Duong T.A."/>
            <person name="Gao Y."/>
            <person name="Hammerbacher A."/>
            <person name="Kikkert J.R."/>
            <person name="Li Y."/>
            <person name="Li H."/>
            <person name="Li K."/>
            <person name="Li Q."/>
            <person name="Liu X."/>
            <person name="Ma X."/>
            <person name="Naidoo K."/>
            <person name="Pethybridge S.J."/>
            <person name="Sun J."/>
            <person name="Steenkamp E.T."/>
            <person name="van der Nest M.A."/>
            <person name="van Wyk S."/>
            <person name="Wingfield M.J."/>
            <person name="Xiong C."/>
            <person name="Yue Q."/>
            <person name="Zhang X."/>
        </authorList>
    </citation>
    <scope>NUCLEOTIDE SEQUENCE [LARGE SCALE GENOMIC DNA]</scope>
    <source>
        <strain evidence="3 4">BP6252</strain>
    </source>
</reference>
<proteinExistence type="predicted"/>
<dbReference type="InterPro" id="IPR035979">
    <property type="entry name" value="RBD_domain_sf"/>
</dbReference>
<dbReference type="InterPro" id="IPR012677">
    <property type="entry name" value="Nucleotide-bd_a/b_plait_sf"/>
</dbReference>
<organism evidence="3 4">
    <name type="scientific">Coleophoma cylindrospora</name>
    <dbReference type="NCBI Taxonomy" id="1849047"/>
    <lineage>
        <taxon>Eukaryota</taxon>
        <taxon>Fungi</taxon>
        <taxon>Dikarya</taxon>
        <taxon>Ascomycota</taxon>
        <taxon>Pezizomycotina</taxon>
        <taxon>Leotiomycetes</taxon>
        <taxon>Helotiales</taxon>
        <taxon>Dermateaceae</taxon>
        <taxon>Coleophoma</taxon>
    </lineage>
</organism>
<gene>
    <name evidence="3" type="ORF">BP6252_08466</name>
</gene>
<accession>A0A3D8R618</accession>
<sequence>MPRPFPLPISIGTDICSLQRIGGILAHPTRIGYGARFINKVFTDLEKNEDNGPFKAKVFPYLERYDQYLQQKLALEAKKLKLGAVDTDTQSEINRMEEQLRREDINMRRELDKHARSVGGRFAAKEAAIKAYRSRRLTYRDVSILRYDPSTTTRPTSTASVAPIALIKNEHAGTEEDAWLDAQQVPVSISHDGDFATAVCMASEQPVGDIRGRAEEEGHKIFEAQHYGSSENQDSLSRFGSSSLSSASVPDSDTMELYRSTVFIFSLDFRTKKDDLQLILRQPRYVPKIAINRDPDGKSLGTAFAVMASPEDAVRAVKHLKELKVLNRYVGSDTCDKIRLDSNLQKRLERIVEPSTNPTRFERWNQESLDKCVGAEEFPGLRLARLRYTKGFAEQDTAERDKEED</sequence>
<keyword evidence="4" id="KW-1185">Reference proteome</keyword>
<dbReference type="InterPro" id="IPR037143">
    <property type="entry name" value="4-PPantetheinyl_Trfase_dom_sf"/>
</dbReference>
<feature type="domain" description="RRM" evidence="2">
    <location>
        <begin position="260"/>
        <end position="337"/>
    </location>
</feature>
<evidence type="ECO:0000313" key="3">
    <source>
        <dbReference type="EMBL" id="RDW69446.1"/>
    </source>
</evidence>
<dbReference type="GO" id="GO:0003723">
    <property type="term" value="F:RNA binding"/>
    <property type="evidence" value="ECO:0007669"/>
    <property type="project" value="UniProtKB-UniRule"/>
</dbReference>
<dbReference type="EMBL" id="PDLM01000009">
    <property type="protein sequence ID" value="RDW69446.1"/>
    <property type="molecule type" value="Genomic_DNA"/>
</dbReference>
<dbReference type="STRING" id="1849047.A0A3D8R618"/>